<dbReference type="PANTHER" id="PTHR10429">
    <property type="entry name" value="DNA-3-METHYLADENINE GLYCOSYLASE"/>
    <property type="match status" value="1"/>
</dbReference>
<gene>
    <name evidence="6" type="ORF">FC20_GL001012</name>
</gene>
<evidence type="ECO:0000313" key="6">
    <source>
        <dbReference type="EMBL" id="KRL03523.1"/>
    </source>
</evidence>
<organism evidence="6 7">
    <name type="scientific">Lactobacillus equicursoris DSM 19284 = JCM 14600 = CIP 110162</name>
    <dbReference type="NCBI Taxonomy" id="1293597"/>
    <lineage>
        <taxon>Bacteria</taxon>
        <taxon>Bacillati</taxon>
        <taxon>Bacillota</taxon>
        <taxon>Bacilli</taxon>
        <taxon>Lactobacillales</taxon>
        <taxon>Lactobacillaceae</taxon>
        <taxon>Lactobacillus</taxon>
    </lineage>
</organism>
<evidence type="ECO:0000313" key="7">
    <source>
        <dbReference type="Proteomes" id="UP000051074"/>
    </source>
</evidence>
<dbReference type="GO" id="GO:0006284">
    <property type="term" value="P:base-excision repair"/>
    <property type="evidence" value="ECO:0007669"/>
    <property type="project" value="InterPro"/>
</dbReference>
<dbReference type="NCBIfam" id="TIGR00567">
    <property type="entry name" value="3mg"/>
    <property type="match status" value="1"/>
</dbReference>
<dbReference type="Proteomes" id="UP000051074">
    <property type="component" value="Unassembled WGS sequence"/>
</dbReference>
<dbReference type="EC" id="3.2.2.-" evidence="5"/>
<comment type="similarity">
    <text evidence="1 5">Belongs to the DNA glycosylase MPG family.</text>
</comment>
<evidence type="ECO:0000256" key="5">
    <source>
        <dbReference type="HAMAP-Rule" id="MF_00527"/>
    </source>
</evidence>
<evidence type="ECO:0000256" key="1">
    <source>
        <dbReference type="ARBA" id="ARBA00009232"/>
    </source>
</evidence>
<name>A0A0R1MGP4_9LACO</name>
<evidence type="ECO:0000256" key="4">
    <source>
        <dbReference type="ARBA" id="ARBA00023204"/>
    </source>
</evidence>
<evidence type="ECO:0000256" key="2">
    <source>
        <dbReference type="ARBA" id="ARBA00022763"/>
    </source>
</evidence>
<accession>A0A0R1MGP4</accession>
<dbReference type="GO" id="GO:0003905">
    <property type="term" value="F:alkylbase DNA N-glycosylase activity"/>
    <property type="evidence" value="ECO:0007669"/>
    <property type="project" value="InterPro"/>
</dbReference>
<evidence type="ECO:0000256" key="3">
    <source>
        <dbReference type="ARBA" id="ARBA00022801"/>
    </source>
</evidence>
<dbReference type="CDD" id="cd00540">
    <property type="entry name" value="AAG"/>
    <property type="match status" value="1"/>
</dbReference>
<dbReference type="STRING" id="1293597.FC20_GL001012"/>
<dbReference type="PATRIC" id="fig|1293597.4.peg.1086"/>
<dbReference type="FunFam" id="3.10.300.10:FF:000001">
    <property type="entry name" value="Putative 3-methyladenine DNA glycosylase"/>
    <property type="match status" value="1"/>
</dbReference>
<dbReference type="AlphaFoldDB" id="A0A0R1MGP4"/>
<dbReference type="EMBL" id="AZDU01000003">
    <property type="protein sequence ID" value="KRL03523.1"/>
    <property type="molecule type" value="Genomic_DNA"/>
</dbReference>
<keyword evidence="7" id="KW-1185">Reference proteome</keyword>
<dbReference type="PANTHER" id="PTHR10429:SF0">
    <property type="entry name" value="DNA-3-METHYLADENINE GLYCOSYLASE"/>
    <property type="match status" value="1"/>
</dbReference>
<dbReference type="InterPro" id="IPR003180">
    <property type="entry name" value="MPG"/>
</dbReference>
<dbReference type="InterPro" id="IPR036995">
    <property type="entry name" value="MPG_sf"/>
</dbReference>
<dbReference type="Pfam" id="PF02245">
    <property type="entry name" value="Pur_DNA_glyco"/>
    <property type="match status" value="1"/>
</dbReference>
<reference evidence="6 7" key="1">
    <citation type="journal article" date="2015" name="Genome Announc.">
        <title>Expanding the biotechnology potential of lactobacilli through comparative genomics of 213 strains and associated genera.</title>
        <authorList>
            <person name="Sun Z."/>
            <person name="Harris H.M."/>
            <person name="McCann A."/>
            <person name="Guo C."/>
            <person name="Argimon S."/>
            <person name="Zhang W."/>
            <person name="Yang X."/>
            <person name="Jeffery I.B."/>
            <person name="Cooney J.C."/>
            <person name="Kagawa T.F."/>
            <person name="Liu W."/>
            <person name="Song Y."/>
            <person name="Salvetti E."/>
            <person name="Wrobel A."/>
            <person name="Rasinkangas P."/>
            <person name="Parkhill J."/>
            <person name="Rea M.C."/>
            <person name="O'Sullivan O."/>
            <person name="Ritari J."/>
            <person name="Douillard F.P."/>
            <person name="Paul Ross R."/>
            <person name="Yang R."/>
            <person name="Briner A.E."/>
            <person name="Felis G.E."/>
            <person name="de Vos W.M."/>
            <person name="Barrangou R."/>
            <person name="Klaenhammer T.R."/>
            <person name="Caufield P.W."/>
            <person name="Cui Y."/>
            <person name="Zhang H."/>
            <person name="O'Toole P.W."/>
        </authorList>
    </citation>
    <scope>NUCLEOTIDE SEQUENCE [LARGE SCALE GENOMIC DNA]</scope>
    <source>
        <strain evidence="6 7">DSM 19284</strain>
    </source>
</reference>
<dbReference type="RefSeq" id="WP_056945284.1">
    <property type="nucleotide sequence ID" value="NZ_AZDU01000003.1"/>
</dbReference>
<keyword evidence="3 5" id="KW-0378">Hydrolase</keyword>
<dbReference type="SUPFAM" id="SSF50486">
    <property type="entry name" value="FMT C-terminal domain-like"/>
    <property type="match status" value="1"/>
</dbReference>
<dbReference type="GO" id="GO:0003677">
    <property type="term" value="F:DNA binding"/>
    <property type="evidence" value="ECO:0007669"/>
    <property type="project" value="InterPro"/>
</dbReference>
<dbReference type="Gene3D" id="3.10.300.10">
    <property type="entry name" value="Methylpurine-DNA glycosylase (MPG)"/>
    <property type="match status" value="1"/>
</dbReference>
<comment type="caution">
    <text evidence="6">The sequence shown here is derived from an EMBL/GenBank/DDBJ whole genome shotgun (WGS) entry which is preliminary data.</text>
</comment>
<keyword evidence="2 5" id="KW-0227">DNA damage</keyword>
<proteinExistence type="inferred from homology"/>
<dbReference type="HAMAP" id="MF_00527">
    <property type="entry name" value="3MGH"/>
    <property type="match status" value="1"/>
</dbReference>
<protein>
    <recommendedName>
        <fullName evidence="5">Putative 3-methyladenine DNA glycosylase</fullName>
        <ecNumber evidence="5">3.2.2.-</ecNumber>
    </recommendedName>
</protein>
<keyword evidence="4 5" id="KW-0234">DNA repair</keyword>
<sequence>MTYYDFFTGRPTAEICQDLLGRALTFEGPQGKLGGYIVEAEAYLGTKDRAAHSYGGRRSQANEGLYCPGGSLYIYSQRQYFFFDVACQEAGDPQGVLVRAIEPVWGIEQMEANRGGKSGVLLTNGPGKMMQALGIDSRKWDLAKLEDSPFAIDLTEKKAAKEIIAAPRIGISQADPAWAKEKLRYYVAGNPYVSDMKKKDYDQGHGWAKV</sequence>
<dbReference type="InterPro" id="IPR011034">
    <property type="entry name" value="Formyl_transferase-like_C_sf"/>
</dbReference>